<evidence type="ECO:0000313" key="1">
    <source>
        <dbReference type="Proteomes" id="UP000887574"/>
    </source>
</evidence>
<keyword evidence="1" id="KW-1185">Reference proteome</keyword>
<dbReference type="AlphaFoldDB" id="A0A915EFD5"/>
<dbReference type="Proteomes" id="UP000887574">
    <property type="component" value="Unplaced"/>
</dbReference>
<proteinExistence type="predicted"/>
<accession>A0A915EFD5</accession>
<reference evidence="2" key="1">
    <citation type="submission" date="2022-11" db="UniProtKB">
        <authorList>
            <consortium name="WormBaseParasite"/>
        </authorList>
    </citation>
    <scope>IDENTIFICATION</scope>
</reference>
<sequence length="407" mass="47275">MYLERNQDAKCVKENLIRLFRVACGGCWFKKGEADVYKPLTERFYCSAVCPFEIRLVKSNDGTAQEVTLEDGLHNSKCQNAEQTRVALRVWNLKKLPMEIIFDIFLFINYSCYLRILPILPSPLSQALRRTRQFLHFINRNMARVPEVLEKMDETKSKFLRKFRFSNDHEYQTFGVIYDILGSRLFVSCFDLINMPSTIGALVKEACEEKDLDEQAVQFYDLNAVAVKKEDMLSTLTADAISSNFNSQDFFSCLKQDFPNISITPKCHMLCCHVKEFMKLHYFWGMLSEQEVMQEDNDDEEDAREAAVQHDEGGEGLTVNAQLIRRDKRLKKENPKASLYFNKDSAYLYGHCHLADMIAIDPNSISAEYWILWVDSEQQKRLKQEANDMRIRLVIGEEILRVNGKPV</sequence>
<dbReference type="WBParaSite" id="jg6091">
    <property type="protein sequence ID" value="jg6091"/>
    <property type="gene ID" value="jg6091"/>
</dbReference>
<name>A0A915EFD5_9BILA</name>
<organism evidence="1 2">
    <name type="scientific">Ditylenchus dipsaci</name>
    <dbReference type="NCBI Taxonomy" id="166011"/>
    <lineage>
        <taxon>Eukaryota</taxon>
        <taxon>Metazoa</taxon>
        <taxon>Ecdysozoa</taxon>
        <taxon>Nematoda</taxon>
        <taxon>Chromadorea</taxon>
        <taxon>Rhabditida</taxon>
        <taxon>Tylenchina</taxon>
        <taxon>Tylenchomorpha</taxon>
        <taxon>Sphaerularioidea</taxon>
        <taxon>Anguinidae</taxon>
        <taxon>Anguininae</taxon>
        <taxon>Ditylenchus</taxon>
    </lineage>
</organism>
<evidence type="ECO:0000313" key="2">
    <source>
        <dbReference type="WBParaSite" id="jg6091"/>
    </source>
</evidence>
<protein>
    <submittedName>
        <fullName evidence="2">F-box domain-containing protein</fullName>
    </submittedName>
</protein>